<dbReference type="PANTHER" id="PTHR43792:SF13">
    <property type="entry name" value="ACETYLTRANSFERASE"/>
    <property type="match status" value="1"/>
</dbReference>
<protein>
    <submittedName>
        <fullName evidence="2">GNAT family N-acetyltransferase</fullName>
    </submittedName>
</protein>
<dbReference type="EMBL" id="RIAR02000001">
    <property type="protein sequence ID" value="NSL88349.1"/>
    <property type="molecule type" value="Genomic_DNA"/>
</dbReference>
<name>A0A9Q5D698_9BACT</name>
<organism evidence="2 3">
    <name type="scientific">Chitinophaga solisilvae</name>
    <dbReference type="NCBI Taxonomy" id="1233460"/>
    <lineage>
        <taxon>Bacteria</taxon>
        <taxon>Pseudomonadati</taxon>
        <taxon>Bacteroidota</taxon>
        <taxon>Chitinophagia</taxon>
        <taxon>Chitinophagales</taxon>
        <taxon>Chitinophagaceae</taxon>
        <taxon>Chitinophaga</taxon>
    </lineage>
</organism>
<dbReference type="PROSITE" id="PS51186">
    <property type="entry name" value="GNAT"/>
    <property type="match status" value="1"/>
</dbReference>
<feature type="domain" description="N-acetyltransferase" evidence="1">
    <location>
        <begin position="18"/>
        <end position="178"/>
    </location>
</feature>
<accession>A0A9Q5D698</accession>
<dbReference type="InterPro" id="IPR016181">
    <property type="entry name" value="Acyl_CoA_acyltransferase"/>
</dbReference>
<evidence type="ECO:0000259" key="1">
    <source>
        <dbReference type="PROSITE" id="PS51186"/>
    </source>
</evidence>
<comment type="caution">
    <text evidence="2">The sequence shown here is derived from an EMBL/GenBank/DDBJ whole genome shotgun (WGS) entry which is preliminary data.</text>
</comment>
<gene>
    <name evidence="2" type="ORF">ECE50_016035</name>
</gene>
<evidence type="ECO:0000313" key="3">
    <source>
        <dbReference type="Proteomes" id="UP000281028"/>
    </source>
</evidence>
<evidence type="ECO:0000313" key="2">
    <source>
        <dbReference type="EMBL" id="NSL88349.1"/>
    </source>
</evidence>
<dbReference type="InterPro" id="IPR000182">
    <property type="entry name" value="GNAT_dom"/>
</dbReference>
<dbReference type="Gene3D" id="3.40.630.30">
    <property type="match status" value="1"/>
</dbReference>
<keyword evidence="3" id="KW-1185">Reference proteome</keyword>
<dbReference type="AlphaFoldDB" id="A0A9Q5D698"/>
<dbReference type="GO" id="GO:0016747">
    <property type="term" value="F:acyltransferase activity, transferring groups other than amino-acyl groups"/>
    <property type="evidence" value="ECO:0007669"/>
    <property type="project" value="InterPro"/>
</dbReference>
<reference evidence="2" key="1">
    <citation type="submission" date="2020-05" db="EMBL/GenBank/DDBJ databases">
        <title>Chitinophaga laudate sp. nov., isolated from a tropical peat swamp.</title>
        <authorList>
            <person name="Goh C.B.S."/>
            <person name="Lee M.S."/>
            <person name="Parimannan S."/>
            <person name="Pasbakhsh P."/>
            <person name="Yule C.M."/>
            <person name="Rajandas H."/>
            <person name="Loke S."/>
            <person name="Croft L."/>
            <person name="Tan J.B.L."/>
        </authorList>
    </citation>
    <scope>NUCLEOTIDE SEQUENCE</scope>
    <source>
        <strain evidence="2">Mgbs1</strain>
    </source>
</reference>
<dbReference type="Proteomes" id="UP000281028">
    <property type="component" value="Unassembled WGS sequence"/>
</dbReference>
<dbReference type="InterPro" id="IPR051531">
    <property type="entry name" value="N-acetyltransferase"/>
</dbReference>
<dbReference type="SUPFAM" id="SSF55729">
    <property type="entry name" value="Acyl-CoA N-acyltransferases (Nat)"/>
    <property type="match status" value="1"/>
</dbReference>
<sequence length="184" mass="20987">MPDDIITSRLVLRLMSKAVVTSCIAGDFAEAERLLGATIPDDLLESSSSLRYNLRQMEKDPLYLPWSARAVILPEEQKMIGLIRFHSSPDPEELHAYARGAVEMGYRIFPAYQRNHYASEAVSALIDWAHHTHGIRYFVASISPANTPSLNLIHRFGFRRVGEAMDETDGIEYIFYLIIWLFEI</sequence>
<dbReference type="Pfam" id="PF13302">
    <property type="entry name" value="Acetyltransf_3"/>
    <property type="match status" value="1"/>
</dbReference>
<dbReference type="PANTHER" id="PTHR43792">
    <property type="entry name" value="GNAT FAMILY, PUTATIVE (AFU_ORTHOLOGUE AFUA_3G00765)-RELATED-RELATED"/>
    <property type="match status" value="1"/>
</dbReference>
<proteinExistence type="predicted"/>